<sequence>MMIILASSTQLITTFCTEPLYGVPASPLVPYIFTRTVAHQRIHWYPLRHHLFLV</sequence>
<comment type="caution">
    <text evidence="1">The sequence shown here is derived from an EMBL/GenBank/DDBJ whole genome shotgun (WGS) entry which is preliminary data.</text>
</comment>
<reference evidence="1" key="1">
    <citation type="journal article" date="2015" name="Nature">
        <title>Complex archaea that bridge the gap between prokaryotes and eukaryotes.</title>
        <authorList>
            <person name="Spang A."/>
            <person name="Saw J.H."/>
            <person name="Jorgensen S.L."/>
            <person name="Zaremba-Niedzwiedzka K."/>
            <person name="Martijn J."/>
            <person name="Lind A.E."/>
            <person name="van Eijk R."/>
            <person name="Schleper C."/>
            <person name="Guy L."/>
            <person name="Ettema T.J."/>
        </authorList>
    </citation>
    <scope>NUCLEOTIDE SEQUENCE</scope>
</reference>
<name>A0A0F9JVG1_9ZZZZ</name>
<proteinExistence type="predicted"/>
<dbReference type="AlphaFoldDB" id="A0A0F9JVG1"/>
<evidence type="ECO:0000313" key="1">
    <source>
        <dbReference type="EMBL" id="KKM73784.1"/>
    </source>
</evidence>
<gene>
    <name evidence="1" type="ORF">LCGC14_1406980</name>
</gene>
<dbReference type="EMBL" id="LAZR01009247">
    <property type="protein sequence ID" value="KKM73784.1"/>
    <property type="molecule type" value="Genomic_DNA"/>
</dbReference>
<accession>A0A0F9JVG1</accession>
<organism evidence="1">
    <name type="scientific">marine sediment metagenome</name>
    <dbReference type="NCBI Taxonomy" id="412755"/>
    <lineage>
        <taxon>unclassified sequences</taxon>
        <taxon>metagenomes</taxon>
        <taxon>ecological metagenomes</taxon>
    </lineage>
</organism>
<protein>
    <submittedName>
        <fullName evidence="1">Uncharacterized protein</fullName>
    </submittedName>
</protein>